<dbReference type="PANTHER" id="PTHR24223:SF415">
    <property type="entry name" value="FI20190P1"/>
    <property type="match status" value="1"/>
</dbReference>
<dbReference type="EMBL" id="JAUEPU010000057">
    <property type="protein sequence ID" value="KAK0484175.1"/>
    <property type="molecule type" value="Genomic_DNA"/>
</dbReference>
<evidence type="ECO:0000256" key="2">
    <source>
        <dbReference type="ARBA" id="ARBA00022840"/>
    </source>
</evidence>
<proteinExistence type="predicted"/>
<keyword evidence="2" id="KW-0067">ATP-binding</keyword>
<dbReference type="AlphaFoldDB" id="A0AA39PHX2"/>
<keyword evidence="5" id="KW-1185">Reference proteome</keyword>
<dbReference type="PANTHER" id="PTHR24223">
    <property type="entry name" value="ATP-BINDING CASSETTE SUB-FAMILY C"/>
    <property type="match status" value="1"/>
</dbReference>
<dbReference type="Proteomes" id="UP001175228">
    <property type="component" value="Unassembled WGS sequence"/>
</dbReference>
<evidence type="ECO:0000313" key="5">
    <source>
        <dbReference type="Proteomes" id="UP001175228"/>
    </source>
</evidence>
<dbReference type="GO" id="GO:0042626">
    <property type="term" value="F:ATPase-coupled transmembrane transporter activity"/>
    <property type="evidence" value="ECO:0007669"/>
    <property type="project" value="TreeGrafter"/>
</dbReference>
<accession>A0AA39PHX2</accession>
<dbReference type="Gene3D" id="3.40.50.300">
    <property type="entry name" value="P-loop containing nucleotide triphosphate hydrolases"/>
    <property type="match status" value="1"/>
</dbReference>
<gene>
    <name evidence="4" type="ORF">EDD18DRAFT_1311904</name>
</gene>
<sequence>MNLQMTPGDLSFTSSVYRTCRFCTSTYLWLIINPNSVERVLECLELPQEPPAVIESHQPPAYWPSSSENNSLIGVENLVVKYSPELPAVLQDITLAMSILRFVDPTEGHILINGNDTSTIGIHILRPQLSARYYHLYVTEHNEGEPNNAECMEALYHVQMISQSQYTSQRTSRAPSELLTPATSHPTSIHEDTMDSVSATSTDVDAKITVSLDTKSIIVLDETTSSIDSAMDAKIQTTIQEDFTQSLLLMGRITEVDTPLRLPQKEDGILRNMCLKSGSFIQLQASVKAKAERDGG</sequence>
<dbReference type="SUPFAM" id="SSF52540">
    <property type="entry name" value="P-loop containing nucleoside triphosphate hydrolases"/>
    <property type="match status" value="1"/>
</dbReference>
<keyword evidence="1" id="KW-0547">Nucleotide-binding</keyword>
<dbReference type="GO" id="GO:0005524">
    <property type="term" value="F:ATP binding"/>
    <property type="evidence" value="ECO:0007669"/>
    <property type="project" value="UniProtKB-KW"/>
</dbReference>
<evidence type="ECO:0000256" key="1">
    <source>
        <dbReference type="ARBA" id="ARBA00022741"/>
    </source>
</evidence>
<evidence type="ECO:0000313" key="4">
    <source>
        <dbReference type="EMBL" id="KAK0484175.1"/>
    </source>
</evidence>
<dbReference type="GO" id="GO:0016020">
    <property type="term" value="C:membrane"/>
    <property type="evidence" value="ECO:0007669"/>
    <property type="project" value="TreeGrafter"/>
</dbReference>
<dbReference type="InterPro" id="IPR050173">
    <property type="entry name" value="ABC_transporter_C-like"/>
</dbReference>
<feature type="region of interest" description="Disordered" evidence="3">
    <location>
        <begin position="166"/>
        <end position="194"/>
    </location>
</feature>
<reference evidence="4" key="1">
    <citation type="submission" date="2023-06" db="EMBL/GenBank/DDBJ databases">
        <authorList>
            <consortium name="Lawrence Berkeley National Laboratory"/>
            <person name="Ahrendt S."/>
            <person name="Sahu N."/>
            <person name="Indic B."/>
            <person name="Wong-Bajracharya J."/>
            <person name="Merenyi Z."/>
            <person name="Ke H.-M."/>
            <person name="Monk M."/>
            <person name="Kocsube S."/>
            <person name="Drula E."/>
            <person name="Lipzen A."/>
            <person name="Balint B."/>
            <person name="Henrissat B."/>
            <person name="Andreopoulos B."/>
            <person name="Martin F.M."/>
            <person name="Harder C.B."/>
            <person name="Rigling D."/>
            <person name="Ford K.L."/>
            <person name="Foster G.D."/>
            <person name="Pangilinan J."/>
            <person name="Papanicolaou A."/>
            <person name="Barry K."/>
            <person name="LaButti K."/>
            <person name="Viragh M."/>
            <person name="Koriabine M."/>
            <person name="Yan M."/>
            <person name="Riley R."/>
            <person name="Champramary S."/>
            <person name="Plett K.L."/>
            <person name="Tsai I.J."/>
            <person name="Slot J."/>
            <person name="Sipos G."/>
            <person name="Plett J."/>
            <person name="Nagy L.G."/>
            <person name="Grigoriev I.V."/>
        </authorList>
    </citation>
    <scope>NUCLEOTIDE SEQUENCE</scope>
    <source>
        <strain evidence="4">HWK02</strain>
    </source>
</reference>
<comment type="caution">
    <text evidence="4">The sequence shown here is derived from an EMBL/GenBank/DDBJ whole genome shotgun (WGS) entry which is preliminary data.</text>
</comment>
<evidence type="ECO:0000256" key="3">
    <source>
        <dbReference type="SAM" id="MobiDB-lite"/>
    </source>
</evidence>
<organism evidence="4 5">
    <name type="scientific">Armillaria luteobubalina</name>
    <dbReference type="NCBI Taxonomy" id="153913"/>
    <lineage>
        <taxon>Eukaryota</taxon>
        <taxon>Fungi</taxon>
        <taxon>Dikarya</taxon>
        <taxon>Basidiomycota</taxon>
        <taxon>Agaricomycotina</taxon>
        <taxon>Agaricomycetes</taxon>
        <taxon>Agaricomycetidae</taxon>
        <taxon>Agaricales</taxon>
        <taxon>Marasmiineae</taxon>
        <taxon>Physalacriaceae</taxon>
        <taxon>Armillaria</taxon>
    </lineage>
</organism>
<dbReference type="InterPro" id="IPR027417">
    <property type="entry name" value="P-loop_NTPase"/>
</dbReference>
<protein>
    <submittedName>
        <fullName evidence="4">Uncharacterized protein</fullName>
    </submittedName>
</protein>
<name>A0AA39PHX2_9AGAR</name>